<dbReference type="Pfam" id="PF03864">
    <property type="entry name" value="Phage_cap_E"/>
    <property type="match status" value="1"/>
</dbReference>
<protein>
    <recommendedName>
        <fullName evidence="3">Capsid protein</fullName>
    </recommendedName>
</protein>
<accession>A0AAD2BY34</accession>
<dbReference type="EMBL" id="CAUDKO010000003">
    <property type="protein sequence ID" value="CAJ0862136.1"/>
    <property type="molecule type" value="Genomic_DNA"/>
</dbReference>
<evidence type="ECO:0000313" key="1">
    <source>
        <dbReference type="EMBL" id="CAJ0862136.1"/>
    </source>
</evidence>
<gene>
    <name evidence="1" type="ORF">R77567_01620</name>
</gene>
<comment type="caution">
    <text evidence="1">The sequence shown here is derived from an EMBL/GenBank/DDBJ whole genome shotgun (WGS) entry which is preliminary data.</text>
</comment>
<dbReference type="InterPro" id="IPR005564">
    <property type="entry name" value="Major_capsid_GpE"/>
</dbReference>
<dbReference type="Gene3D" id="3.90.1690.10">
    <property type="entry name" value="phage-related protein like domain"/>
    <property type="match status" value="1"/>
</dbReference>
<name>A0AAD2BY34_9RALS</name>
<dbReference type="Proteomes" id="UP001190491">
    <property type="component" value="Unassembled WGS sequence"/>
</dbReference>
<reference evidence="1" key="1">
    <citation type="submission" date="2023-07" db="EMBL/GenBank/DDBJ databases">
        <authorList>
            <person name="Peeters C."/>
        </authorList>
    </citation>
    <scope>NUCLEOTIDE SEQUENCE</scope>
    <source>
        <strain evidence="1">R-77567</strain>
    </source>
</reference>
<evidence type="ECO:0008006" key="3">
    <source>
        <dbReference type="Google" id="ProtNLM"/>
    </source>
</evidence>
<organism evidence="1 2">
    <name type="scientific">Ralstonia flatus</name>
    <dbReference type="NCBI Taxonomy" id="3058601"/>
    <lineage>
        <taxon>Bacteria</taxon>
        <taxon>Pseudomonadati</taxon>
        <taxon>Pseudomonadota</taxon>
        <taxon>Betaproteobacteria</taxon>
        <taxon>Burkholderiales</taxon>
        <taxon>Burkholderiaceae</taxon>
        <taxon>Ralstonia</taxon>
    </lineage>
</organism>
<proteinExistence type="predicted"/>
<sequence>MSQAPFVIQPRLTAITLAYRNQRMIADDVLPRIPVDSSVFKWSQYTLGDSFTVPDTRVGRKGDVNEIDWTATEQQAATLDYGLEDPIPQSDILNARAAMKTQGVYPVDPEARSTELLSDLIALDREVRVANLVRNPANYPTANKRTLAGGAQWDQFSTSTPIQDITDARDSLIMPPNVMVMGRRVFTRLAQHPTIVKAYNGTTGDTGIVPQQFIANLFELDELIVGQGWVNIAKKGQAPQLQRVWGNDALMFYRSPVIASPTGIITFGYTAEWGQRLAGVIENDPDIGLRGGTRVRVGESVKEIIAAPNVAYLFQNAVGS</sequence>
<dbReference type="RefSeq" id="WP_316857013.1">
    <property type="nucleotide sequence ID" value="NZ_CAUDKO010000003.1"/>
</dbReference>
<evidence type="ECO:0000313" key="2">
    <source>
        <dbReference type="Proteomes" id="UP001190491"/>
    </source>
</evidence>
<dbReference type="AlphaFoldDB" id="A0AAD2BY34"/>
<dbReference type="InterPro" id="IPR053738">
    <property type="entry name" value="Lambda_capsid_assembly"/>
</dbReference>